<keyword evidence="3" id="KW-1185">Reference proteome</keyword>
<evidence type="ECO:0000256" key="1">
    <source>
        <dbReference type="SAM" id="Phobius"/>
    </source>
</evidence>
<keyword evidence="1" id="KW-0472">Membrane</keyword>
<evidence type="ECO:0000313" key="2">
    <source>
        <dbReference type="EMBL" id="GAA4892906.1"/>
    </source>
</evidence>
<organism evidence="2 3">
    <name type="scientific">Ferrimonas pelagia</name>
    <dbReference type="NCBI Taxonomy" id="1177826"/>
    <lineage>
        <taxon>Bacteria</taxon>
        <taxon>Pseudomonadati</taxon>
        <taxon>Pseudomonadota</taxon>
        <taxon>Gammaproteobacteria</taxon>
        <taxon>Alteromonadales</taxon>
        <taxon>Ferrimonadaceae</taxon>
        <taxon>Ferrimonas</taxon>
    </lineage>
</organism>
<accession>A0ABP9F683</accession>
<dbReference type="Proteomes" id="UP001499988">
    <property type="component" value="Unassembled WGS sequence"/>
</dbReference>
<comment type="caution">
    <text evidence="2">The sequence shown here is derived from an EMBL/GenBank/DDBJ whole genome shotgun (WGS) entry which is preliminary data.</text>
</comment>
<dbReference type="EMBL" id="BAABJZ010000089">
    <property type="protein sequence ID" value="GAA4892906.1"/>
    <property type="molecule type" value="Genomic_DNA"/>
</dbReference>
<dbReference type="RefSeq" id="WP_345336013.1">
    <property type="nucleotide sequence ID" value="NZ_BAABJZ010000089.1"/>
</dbReference>
<proteinExistence type="predicted"/>
<feature type="transmembrane region" description="Helical" evidence="1">
    <location>
        <begin position="9"/>
        <end position="27"/>
    </location>
</feature>
<protein>
    <recommendedName>
        <fullName evidence="4">PH domain-containing protein</fullName>
    </recommendedName>
</protein>
<evidence type="ECO:0000313" key="3">
    <source>
        <dbReference type="Proteomes" id="UP001499988"/>
    </source>
</evidence>
<name>A0ABP9F683_9GAMM</name>
<sequence>MSYRHRQPGYLIVAVLGLAIAAIAFKVPSSTGLAGAVIAFLALVLLLFSSLTVTLTSTSLTWHFSFGFWTKRLALSEIVQVETRQTPWWYGWGIRLTPHGWLYNVSGRHAVKLHLKDGRTLLLGTDQPEQLQRRLQQGLTHHT</sequence>
<keyword evidence="1" id="KW-0812">Transmembrane</keyword>
<gene>
    <name evidence="2" type="ORF">GCM10023333_27700</name>
</gene>
<feature type="transmembrane region" description="Helical" evidence="1">
    <location>
        <begin position="33"/>
        <end position="55"/>
    </location>
</feature>
<keyword evidence="1" id="KW-1133">Transmembrane helix</keyword>
<reference evidence="3" key="1">
    <citation type="journal article" date="2019" name="Int. J. Syst. Evol. Microbiol.">
        <title>The Global Catalogue of Microorganisms (GCM) 10K type strain sequencing project: providing services to taxonomists for standard genome sequencing and annotation.</title>
        <authorList>
            <consortium name="The Broad Institute Genomics Platform"/>
            <consortium name="The Broad Institute Genome Sequencing Center for Infectious Disease"/>
            <person name="Wu L."/>
            <person name="Ma J."/>
        </authorList>
    </citation>
    <scope>NUCLEOTIDE SEQUENCE [LARGE SCALE GENOMIC DNA]</scope>
    <source>
        <strain evidence="3">JCM 18401</strain>
    </source>
</reference>
<evidence type="ECO:0008006" key="4">
    <source>
        <dbReference type="Google" id="ProtNLM"/>
    </source>
</evidence>